<evidence type="ECO:0008006" key="3">
    <source>
        <dbReference type="Google" id="ProtNLM"/>
    </source>
</evidence>
<protein>
    <recommendedName>
        <fullName evidence="3">Lysozyme inhibitor LprI N-terminal domain-containing protein</fullName>
    </recommendedName>
</protein>
<keyword evidence="2" id="KW-1185">Reference proteome</keyword>
<sequence>MRFSLFLSVVIFIQSLYGFNFHSGCKSGNLGLLSQTICSDRELSTLWSSIQDLLFVAKSRTSDSEKIIWNQEAWLRRLREDCGYGGRFCLREHLKSRIVELRQRIDRPKRITPATQRMHHSAYSPTSENHFPYQVKTHYPIRVKKDALSQSPLPRFELIRRLKNMEYTIEGKRYRLYNGRYHNSAEYAYVDFGRLLTSGDMDGDGDTDYVVTVYFNGGGSGIFPYLFVVFQDKGTFFSSLPASLPDRSKIDSATIRDSKIVLSLIEPGPNDPGCCPSLHRTRIYRVIGQELSLIY</sequence>
<evidence type="ECO:0000313" key="1">
    <source>
        <dbReference type="EMBL" id="ADV46381.1"/>
    </source>
</evidence>
<accession>E6WY07</accession>
<dbReference type="EMBL" id="CP002452">
    <property type="protein sequence ID" value="ADV46381.1"/>
    <property type="molecule type" value="Genomic_DNA"/>
</dbReference>
<dbReference type="OrthoDB" id="9154628at2"/>
<dbReference type="STRING" id="749222.Nitsa_1127"/>
<dbReference type="SUPFAM" id="SSF69318">
    <property type="entry name" value="Integrin alpha N-terminal domain"/>
    <property type="match status" value="1"/>
</dbReference>
<reference evidence="2" key="2">
    <citation type="submission" date="2011-01" db="EMBL/GenBank/DDBJ databases">
        <title>The complete genome of Nitratifractor salsuginis DSM 16511.</title>
        <authorList>
            <consortium name="US DOE Joint Genome Institute (JGI-PGF)"/>
            <person name="Lucas S."/>
            <person name="Copeland A."/>
            <person name="Lapidus A."/>
            <person name="Bruce D."/>
            <person name="Goodwin L."/>
            <person name="Pitluck S."/>
            <person name="Kyrpides N."/>
            <person name="Mavromatis K."/>
            <person name="Ivanova N."/>
            <person name="Mikhailova N."/>
            <person name="Zeytun A."/>
            <person name="Detter J.C."/>
            <person name="Tapia R."/>
            <person name="Han C."/>
            <person name="Land M."/>
            <person name="Hauser L."/>
            <person name="Markowitz V."/>
            <person name="Cheng J.-F."/>
            <person name="Hugenholtz P."/>
            <person name="Woyke T."/>
            <person name="Wu D."/>
            <person name="Tindall B."/>
            <person name="Schuetze A."/>
            <person name="Brambilla E."/>
            <person name="Klenk H.-P."/>
            <person name="Eisen J.A."/>
        </authorList>
    </citation>
    <scope>NUCLEOTIDE SEQUENCE [LARGE SCALE GENOMIC DNA]</scope>
    <source>
        <strain evidence="2">DSM 16511 / JCM 12458 / E9I37-1</strain>
    </source>
</reference>
<dbReference type="Proteomes" id="UP000008633">
    <property type="component" value="Chromosome"/>
</dbReference>
<dbReference type="InterPro" id="IPR028994">
    <property type="entry name" value="Integrin_alpha_N"/>
</dbReference>
<proteinExistence type="predicted"/>
<organism evidence="1 2">
    <name type="scientific">Nitratifractor salsuginis (strain DSM 16511 / JCM 12458 / E9I37-1)</name>
    <dbReference type="NCBI Taxonomy" id="749222"/>
    <lineage>
        <taxon>Bacteria</taxon>
        <taxon>Pseudomonadati</taxon>
        <taxon>Campylobacterota</taxon>
        <taxon>Epsilonproteobacteria</taxon>
        <taxon>Campylobacterales</taxon>
        <taxon>Sulfurovaceae</taxon>
        <taxon>Nitratifractor</taxon>
    </lineage>
</organism>
<evidence type="ECO:0000313" key="2">
    <source>
        <dbReference type="Proteomes" id="UP000008633"/>
    </source>
</evidence>
<dbReference type="KEGG" id="nsa:Nitsa_1127"/>
<dbReference type="HOGENOM" id="CLU_942801_0_0_7"/>
<gene>
    <name evidence="1" type="ordered locus">Nitsa_1127</name>
</gene>
<dbReference type="AlphaFoldDB" id="E6WY07"/>
<name>E6WY07_NITSE</name>
<reference evidence="1 2" key="1">
    <citation type="journal article" date="2011" name="Stand. Genomic Sci.">
        <title>Complete genome sequence of Nitratifractor salsuginis type strain (E9I37-1).</title>
        <authorList>
            <person name="Anderson I."/>
            <person name="Sikorski J."/>
            <person name="Zeytun A."/>
            <person name="Nolan M."/>
            <person name="Lapidus A."/>
            <person name="Lucas S."/>
            <person name="Hammon N."/>
            <person name="Deshpande S."/>
            <person name="Cheng J.F."/>
            <person name="Tapia R."/>
            <person name="Han C."/>
            <person name="Goodwin L."/>
            <person name="Pitluck S."/>
            <person name="Liolios K."/>
            <person name="Pagani I."/>
            <person name="Ivanova N."/>
            <person name="Huntemann M."/>
            <person name="Mavromatis K."/>
            <person name="Ovchinikova G."/>
            <person name="Pati A."/>
            <person name="Chen A."/>
            <person name="Palaniappan K."/>
            <person name="Land M."/>
            <person name="Hauser L."/>
            <person name="Brambilla E.M."/>
            <person name="Ngatchou-Djao O.D."/>
            <person name="Rohde M."/>
            <person name="Tindall B.J."/>
            <person name="Goker M."/>
            <person name="Detter J.C."/>
            <person name="Woyke T."/>
            <person name="Bristow J."/>
            <person name="Eisen J.A."/>
            <person name="Markowitz V."/>
            <person name="Hugenholtz P."/>
            <person name="Klenk H.P."/>
            <person name="Kyrpides N.C."/>
        </authorList>
    </citation>
    <scope>NUCLEOTIDE SEQUENCE [LARGE SCALE GENOMIC DNA]</scope>
    <source>
        <strain evidence="2">DSM 16511 / JCM 12458 / E9I37-1</strain>
    </source>
</reference>
<dbReference type="RefSeq" id="WP_013554072.1">
    <property type="nucleotide sequence ID" value="NC_014935.1"/>
</dbReference>